<accession>A0ACC6AAD9</accession>
<organism evidence="1 2">
    <name type="scientific">Bacillus cytotoxicus</name>
    <dbReference type="NCBI Taxonomy" id="580165"/>
    <lineage>
        <taxon>Bacteria</taxon>
        <taxon>Bacillati</taxon>
        <taxon>Bacillota</taxon>
        <taxon>Bacilli</taxon>
        <taxon>Bacillales</taxon>
        <taxon>Bacillaceae</taxon>
        <taxon>Bacillus</taxon>
        <taxon>Bacillus cereus group</taxon>
    </lineage>
</organism>
<protein>
    <submittedName>
        <fullName evidence="1">Uncharacterized protein</fullName>
    </submittedName>
</protein>
<comment type="caution">
    <text evidence="1">The sequence shown here is derived from an EMBL/GenBank/DDBJ whole genome shotgun (WGS) entry which is preliminary data.</text>
</comment>
<evidence type="ECO:0000313" key="2">
    <source>
        <dbReference type="Proteomes" id="UP001202289"/>
    </source>
</evidence>
<dbReference type="EMBL" id="JAMBOP010000030">
    <property type="protein sequence ID" value="MCM3737872.1"/>
    <property type="molecule type" value="Genomic_DNA"/>
</dbReference>
<gene>
    <name evidence="1" type="ORF">M3215_19290</name>
</gene>
<proteinExistence type="predicted"/>
<reference evidence="1" key="1">
    <citation type="submission" date="2022-05" db="EMBL/GenBank/DDBJ databases">
        <title>Comparative Genomics of Spacecraft Associated Microbes.</title>
        <authorList>
            <person name="Tran M.T."/>
            <person name="Wright A."/>
            <person name="Seuylemezian A."/>
            <person name="Eisen J."/>
            <person name="Coil D."/>
        </authorList>
    </citation>
    <scope>NUCLEOTIDE SEQUENCE</scope>
    <source>
        <strain evidence="1">FAIRING 10M-2.2</strain>
    </source>
</reference>
<sequence>MKKSVITFMTFTLFCVSCSHNTGSSKEIESTGAAIDDPSLNSPEGKKLIELGKRSDEMALEQEKRGFYRTGTIDRGKIKTEENSLGIRRCEGFRGEIGQ</sequence>
<keyword evidence="2" id="KW-1185">Reference proteome</keyword>
<dbReference type="Proteomes" id="UP001202289">
    <property type="component" value="Unassembled WGS sequence"/>
</dbReference>
<evidence type="ECO:0000313" key="1">
    <source>
        <dbReference type="EMBL" id="MCM3737872.1"/>
    </source>
</evidence>
<name>A0ACC6AAD9_9BACI</name>